<gene>
    <name evidence="1" type="ORF">OEIGOIKO_05645</name>
</gene>
<dbReference type="EMBL" id="BHZC01000001">
    <property type="protein sequence ID" value="GCD37836.1"/>
    <property type="molecule type" value="Genomic_DNA"/>
</dbReference>
<dbReference type="Gene3D" id="2.100.10.50">
    <property type="match status" value="1"/>
</dbReference>
<evidence type="ECO:0000313" key="2">
    <source>
        <dbReference type="Proteomes" id="UP000287830"/>
    </source>
</evidence>
<name>A0A7U9L1F3_9ACTN</name>
<evidence type="ECO:0000313" key="1">
    <source>
        <dbReference type="EMBL" id="GCD37836.1"/>
    </source>
</evidence>
<sequence>MAVVNLMILEGDEQEPEGWTKISKDLNAGAGGKYVYLLHL</sequence>
<dbReference type="Proteomes" id="UP000287830">
    <property type="component" value="Unassembled WGS sequence"/>
</dbReference>
<dbReference type="GeneID" id="95627129"/>
<reference evidence="1 2" key="1">
    <citation type="submission" date="2018-11" db="EMBL/GenBank/DDBJ databases">
        <title>Whole genome sequence of Streptomyces chrestomyceticus NBRC 13444(T).</title>
        <authorList>
            <person name="Komaki H."/>
            <person name="Tamura T."/>
        </authorList>
    </citation>
    <scope>NUCLEOTIDE SEQUENCE [LARGE SCALE GENOMIC DNA]</scope>
    <source>
        <strain evidence="1 2">NBRC 13444</strain>
    </source>
</reference>
<accession>A0A7U9L1F3</accession>
<dbReference type="AlphaFoldDB" id="A0A7U9L1F3"/>
<comment type="caution">
    <text evidence="1">The sequence shown here is derived from an EMBL/GenBank/DDBJ whole genome shotgun (WGS) entry which is preliminary data.</text>
</comment>
<organism evidence="1 2">
    <name type="scientific">Streptomyces chrestomyceticus JCM 4735</name>
    <dbReference type="NCBI Taxonomy" id="1306181"/>
    <lineage>
        <taxon>Bacteria</taxon>
        <taxon>Bacillati</taxon>
        <taxon>Actinomycetota</taxon>
        <taxon>Actinomycetes</taxon>
        <taxon>Kitasatosporales</taxon>
        <taxon>Streptomycetaceae</taxon>
        <taxon>Streptomyces</taxon>
    </lineage>
</organism>
<protein>
    <submittedName>
        <fullName evidence="1">Uncharacterized protein</fullName>
    </submittedName>
</protein>
<proteinExistence type="predicted"/>
<dbReference type="RefSeq" id="WP_280526787.1">
    <property type="nucleotide sequence ID" value="NZ_BHZC01000001.1"/>
</dbReference>